<sequence>MSLGQQFQELNAFISRFEKLDPHTDRFLKVQKIVECSVACYKQIYEERKRAVVQTSLDSFLKKVNQPSTSIDVTSISDDDTC</sequence>
<evidence type="ECO:0000313" key="1">
    <source>
        <dbReference type="EMBL" id="KAK9744554.1"/>
    </source>
</evidence>
<name>A0AAW1MA03_POPJA</name>
<protein>
    <submittedName>
        <fullName evidence="1">Uncharacterized protein</fullName>
    </submittedName>
</protein>
<dbReference type="EMBL" id="JASPKY010000056">
    <property type="protein sequence ID" value="KAK9744554.1"/>
    <property type="molecule type" value="Genomic_DNA"/>
</dbReference>
<proteinExistence type="predicted"/>
<dbReference type="Proteomes" id="UP001458880">
    <property type="component" value="Unassembled WGS sequence"/>
</dbReference>
<comment type="caution">
    <text evidence="1">The sequence shown here is derived from an EMBL/GenBank/DDBJ whole genome shotgun (WGS) entry which is preliminary data.</text>
</comment>
<dbReference type="AlphaFoldDB" id="A0AAW1MA03"/>
<organism evidence="1 2">
    <name type="scientific">Popillia japonica</name>
    <name type="common">Japanese beetle</name>
    <dbReference type="NCBI Taxonomy" id="7064"/>
    <lineage>
        <taxon>Eukaryota</taxon>
        <taxon>Metazoa</taxon>
        <taxon>Ecdysozoa</taxon>
        <taxon>Arthropoda</taxon>
        <taxon>Hexapoda</taxon>
        <taxon>Insecta</taxon>
        <taxon>Pterygota</taxon>
        <taxon>Neoptera</taxon>
        <taxon>Endopterygota</taxon>
        <taxon>Coleoptera</taxon>
        <taxon>Polyphaga</taxon>
        <taxon>Scarabaeiformia</taxon>
        <taxon>Scarabaeidae</taxon>
        <taxon>Rutelinae</taxon>
        <taxon>Popillia</taxon>
    </lineage>
</organism>
<evidence type="ECO:0000313" key="2">
    <source>
        <dbReference type="Proteomes" id="UP001458880"/>
    </source>
</evidence>
<accession>A0AAW1MA03</accession>
<reference evidence="1 2" key="1">
    <citation type="journal article" date="2024" name="BMC Genomics">
        <title>De novo assembly and annotation of Popillia japonica's genome with initial clues to its potential as an invasive pest.</title>
        <authorList>
            <person name="Cucini C."/>
            <person name="Boschi S."/>
            <person name="Funari R."/>
            <person name="Cardaioli E."/>
            <person name="Iannotti N."/>
            <person name="Marturano G."/>
            <person name="Paoli F."/>
            <person name="Bruttini M."/>
            <person name="Carapelli A."/>
            <person name="Frati F."/>
            <person name="Nardi F."/>
        </authorList>
    </citation>
    <scope>NUCLEOTIDE SEQUENCE [LARGE SCALE GENOMIC DNA]</scope>
    <source>
        <strain evidence="1">DMR45628</strain>
    </source>
</reference>
<keyword evidence="2" id="KW-1185">Reference proteome</keyword>
<gene>
    <name evidence="1" type="ORF">QE152_g7659</name>
</gene>